<gene>
    <name evidence="1" type="ORF">RCG21_31370</name>
</gene>
<keyword evidence="2" id="KW-1185">Reference proteome</keyword>
<accession>A0AA90Z555</accession>
<protein>
    <submittedName>
        <fullName evidence="1">Uncharacterized protein</fullName>
    </submittedName>
</protein>
<sequence>MKVSEFRKHLSMLTTSDKSVVAIISKCLSIERKINIDLDDVVVDEDRTYQALLKVQTELNDKSIHGVYQNALRKYYFFINGFHFPSIKTYEQKKERSHQ</sequence>
<proteinExistence type="predicted"/>
<dbReference type="AlphaFoldDB" id="A0AA90Z555"/>
<evidence type="ECO:0000313" key="1">
    <source>
        <dbReference type="EMBL" id="MDQ6600727.1"/>
    </source>
</evidence>
<name>A0AA90Z555_9BACI</name>
<dbReference type="RefSeq" id="WP_308914377.1">
    <property type="nucleotide sequence ID" value="NZ_JAVGVR010000002.1"/>
</dbReference>
<evidence type="ECO:0000313" key="2">
    <source>
        <dbReference type="Proteomes" id="UP001178888"/>
    </source>
</evidence>
<organism evidence="1 2">
    <name type="scientific">Bacillus salipaludis</name>
    <dbReference type="NCBI Taxonomy" id="2547811"/>
    <lineage>
        <taxon>Bacteria</taxon>
        <taxon>Bacillati</taxon>
        <taxon>Bacillota</taxon>
        <taxon>Bacilli</taxon>
        <taxon>Bacillales</taxon>
        <taxon>Bacillaceae</taxon>
        <taxon>Bacillus</taxon>
    </lineage>
</organism>
<dbReference type="Proteomes" id="UP001178888">
    <property type="component" value="Unassembled WGS sequence"/>
</dbReference>
<reference evidence="1" key="1">
    <citation type="submission" date="2023-08" db="EMBL/GenBank/DDBJ databases">
        <title>Nitrogen cycling bacteria in agricultural field soils.</title>
        <authorList>
            <person name="Jang J."/>
        </authorList>
    </citation>
    <scope>NUCLEOTIDE SEQUENCE</scope>
    <source>
        <strain evidence="1">PS3-36</strain>
    </source>
</reference>
<dbReference type="EMBL" id="JAVGVR010000002">
    <property type="protein sequence ID" value="MDQ6600727.1"/>
    <property type="molecule type" value="Genomic_DNA"/>
</dbReference>
<comment type="caution">
    <text evidence="1">The sequence shown here is derived from an EMBL/GenBank/DDBJ whole genome shotgun (WGS) entry which is preliminary data.</text>
</comment>